<dbReference type="Proteomes" id="UP000596387">
    <property type="component" value="Chromosome"/>
</dbReference>
<sequence length="124" mass="13075">MSDLKTAILDAKYIDMIELGDFVVRDTGLPDVDSDGNLMPQATEIAAALFRWAADVQAAEARKSAKASDAPAQPELEAQQPMQAPGASTGFQDYDANGDPQTDSQGAGYPGPQMQDPPQSQGGY</sequence>
<evidence type="ECO:0000256" key="1">
    <source>
        <dbReference type="SAM" id="MobiDB-lite"/>
    </source>
</evidence>
<name>A0ABX7FAF5_9RHOB</name>
<feature type="region of interest" description="Disordered" evidence="1">
    <location>
        <begin position="60"/>
        <end position="124"/>
    </location>
</feature>
<keyword evidence="3" id="KW-1185">Reference proteome</keyword>
<evidence type="ECO:0000313" key="2">
    <source>
        <dbReference type="EMBL" id="QRF66787.1"/>
    </source>
</evidence>
<accession>A0ABX7FAF5</accession>
<dbReference type="EMBL" id="CP047166">
    <property type="protein sequence ID" value="QRF66787.1"/>
    <property type="molecule type" value="Genomic_DNA"/>
</dbReference>
<evidence type="ECO:0000313" key="3">
    <source>
        <dbReference type="Proteomes" id="UP000596387"/>
    </source>
</evidence>
<protein>
    <submittedName>
        <fullName evidence="2">Uncharacterized protein</fullName>
    </submittedName>
</protein>
<proteinExistence type="predicted"/>
<reference evidence="2 3" key="1">
    <citation type="submission" date="2019-12" db="EMBL/GenBank/DDBJ databases">
        <title>Complete Genome Sequence of a Quorum-Sensing Bacterium,Rhodobacteraceae bacterium C31, Isolated from a marine microalgae symbiotic bacteria.</title>
        <authorList>
            <person name="Zhang Y."/>
        </authorList>
    </citation>
    <scope>NUCLEOTIDE SEQUENCE [LARGE SCALE GENOMIC DNA]</scope>
    <source>
        <strain evidence="2 3">C31</strain>
    </source>
</reference>
<organism evidence="2 3">
    <name type="scientific">Ponticoccus alexandrii</name>
    <dbReference type="NCBI Taxonomy" id="1943633"/>
    <lineage>
        <taxon>Bacteria</taxon>
        <taxon>Pseudomonadati</taxon>
        <taxon>Pseudomonadota</taxon>
        <taxon>Alphaproteobacteria</taxon>
        <taxon>Rhodobacterales</taxon>
        <taxon>Roseobacteraceae</taxon>
        <taxon>Ponticoccus</taxon>
    </lineage>
</organism>
<gene>
    <name evidence="2" type="ORF">GQA70_10985</name>
</gene>
<dbReference type="RefSeq" id="WP_023849388.1">
    <property type="nucleotide sequence ID" value="NZ_CP047166.1"/>
</dbReference>